<gene>
    <name evidence="2" type="ORF">ACMD2_15743</name>
</gene>
<name>A0A199V4D1_ANACO</name>
<dbReference type="EMBL" id="LSRQ01003309">
    <property type="protein sequence ID" value="OAY71919.1"/>
    <property type="molecule type" value="Genomic_DNA"/>
</dbReference>
<evidence type="ECO:0000256" key="1">
    <source>
        <dbReference type="SAM" id="MobiDB-lite"/>
    </source>
</evidence>
<organism evidence="2 3">
    <name type="scientific">Ananas comosus</name>
    <name type="common">Pineapple</name>
    <name type="synonym">Ananas ananas</name>
    <dbReference type="NCBI Taxonomy" id="4615"/>
    <lineage>
        <taxon>Eukaryota</taxon>
        <taxon>Viridiplantae</taxon>
        <taxon>Streptophyta</taxon>
        <taxon>Embryophyta</taxon>
        <taxon>Tracheophyta</taxon>
        <taxon>Spermatophyta</taxon>
        <taxon>Magnoliopsida</taxon>
        <taxon>Liliopsida</taxon>
        <taxon>Poales</taxon>
        <taxon>Bromeliaceae</taxon>
        <taxon>Bromelioideae</taxon>
        <taxon>Ananas</taxon>
    </lineage>
</organism>
<protein>
    <submittedName>
        <fullName evidence="2">Uncharacterized protein</fullName>
    </submittedName>
</protein>
<feature type="region of interest" description="Disordered" evidence="1">
    <location>
        <begin position="73"/>
        <end position="96"/>
    </location>
</feature>
<feature type="region of interest" description="Disordered" evidence="1">
    <location>
        <begin position="1"/>
        <end position="21"/>
    </location>
</feature>
<proteinExistence type="predicted"/>
<dbReference type="Proteomes" id="UP000092600">
    <property type="component" value="Unassembled WGS sequence"/>
</dbReference>
<dbReference type="AlphaFoldDB" id="A0A199V4D1"/>
<comment type="caution">
    <text evidence="2">The sequence shown here is derived from an EMBL/GenBank/DDBJ whole genome shotgun (WGS) entry which is preliminary data.</text>
</comment>
<evidence type="ECO:0000313" key="3">
    <source>
        <dbReference type="Proteomes" id="UP000092600"/>
    </source>
</evidence>
<evidence type="ECO:0000313" key="2">
    <source>
        <dbReference type="EMBL" id="OAY71919.1"/>
    </source>
</evidence>
<accession>A0A199V4D1</accession>
<reference evidence="2 3" key="1">
    <citation type="journal article" date="2016" name="DNA Res.">
        <title>The draft genome of MD-2 pineapple using hybrid error correction of long reads.</title>
        <authorList>
            <person name="Redwan R.M."/>
            <person name="Saidin A."/>
            <person name="Kumar S.V."/>
        </authorList>
    </citation>
    <scope>NUCLEOTIDE SEQUENCE [LARGE SCALE GENOMIC DNA]</scope>
    <source>
        <strain evidence="3">cv. MD2</strain>
        <tissue evidence="2">Leaf</tissue>
    </source>
</reference>
<sequence>MSRRGCAGEPMETPSMYSPTFGKTGTSVVDIELAEPPAALGTSIAPRALLRSAMRCRSSKLVKLRPASTWVRSTRRPLKAEMAGGTSETRRSTRTGSIFSEDLTAYMLWWGFSKNESP</sequence>